<evidence type="ECO:0000256" key="6">
    <source>
        <dbReference type="ARBA" id="ARBA00022833"/>
    </source>
</evidence>
<sequence length="438" mass="45361">MFVRIDNTPRDYAWGSLTAIARLLGRAPSGDPEAELWLGAHPGSPARIDGASPAPDLAAWIAADPQTVLGSDLVAADQAAGIAPRLPFLLKVLAAGAPLSLQAHPSPEQAAEGFARENAAGIPLDAPHRNYKDAFHKPEMLFALSDAFHALCGFRSRAAIASDLARLIQAAQGAEDVDQLNPAAASGLLAAFAHRLAAAADDGAALRDAVTWLLTGGGEVDELVHETVRAARLVLAECGADDFESVDALDPALLPFETVISLNDAYPGEAGVVISLLLNRVRLVRGQALYMPAGNIHMYLSGLGIELMAASDNVLRGGFTPKHIDVPELGRVLDFTPLPAPLIEPSEPAPGIEVFRPDVPDFALVHAVLDGGAGGTSIRLSAPAIAFATEGTLELAGRSGGVVLARGQSVFITPDEQQLTLTGAGELFLATTGAGIVA</sequence>
<dbReference type="InterPro" id="IPR011051">
    <property type="entry name" value="RmlC_Cupin_sf"/>
</dbReference>
<dbReference type="Pfam" id="PF20511">
    <property type="entry name" value="PMI_typeI_cat"/>
    <property type="match status" value="1"/>
</dbReference>
<dbReference type="PIRSF" id="PIRSF001480">
    <property type="entry name" value="Mannose-6-phosphate_isomerase"/>
    <property type="match status" value="1"/>
</dbReference>
<dbReference type="EC" id="5.3.1.8" evidence="4"/>
<dbReference type="CDD" id="cd07011">
    <property type="entry name" value="cupin_PMI_type_I_N"/>
    <property type="match status" value="1"/>
</dbReference>
<evidence type="ECO:0000256" key="3">
    <source>
        <dbReference type="ARBA" id="ARBA00010772"/>
    </source>
</evidence>
<organism evidence="9 10">
    <name type="scientific">Gryllotalpicola daejeonensis</name>
    <dbReference type="NCBI Taxonomy" id="993087"/>
    <lineage>
        <taxon>Bacteria</taxon>
        <taxon>Bacillati</taxon>
        <taxon>Actinomycetota</taxon>
        <taxon>Actinomycetes</taxon>
        <taxon>Micrococcales</taxon>
        <taxon>Microbacteriaceae</taxon>
        <taxon>Gryllotalpicola</taxon>
    </lineage>
</organism>
<evidence type="ECO:0000313" key="10">
    <source>
        <dbReference type="Proteomes" id="UP001415169"/>
    </source>
</evidence>
<reference evidence="9" key="1">
    <citation type="journal article" date="2014" name="Int. J. Syst. Evol. Microbiol.">
        <title>Complete genome of a new Firmicutes species belonging to the dominant human colonic microbiota ('Ruminococcus bicirculans') reveals two chromosomes and a selective capacity to utilize plant glucans.</title>
        <authorList>
            <consortium name="NISC Comparative Sequencing Program"/>
            <person name="Wegmann U."/>
            <person name="Louis P."/>
            <person name="Goesmann A."/>
            <person name="Henrissat B."/>
            <person name="Duncan S.H."/>
            <person name="Flint H.J."/>
        </authorList>
    </citation>
    <scope>NUCLEOTIDE SEQUENCE</scope>
    <source>
        <strain evidence="9">JCM 17590</strain>
    </source>
</reference>
<comment type="catalytic activity">
    <reaction evidence="1">
        <text>D-mannose 6-phosphate = D-fructose 6-phosphate</text>
        <dbReference type="Rhea" id="RHEA:12356"/>
        <dbReference type="ChEBI" id="CHEBI:58735"/>
        <dbReference type="ChEBI" id="CHEBI:61527"/>
        <dbReference type="EC" id="5.3.1.8"/>
    </reaction>
</comment>
<evidence type="ECO:0000259" key="8">
    <source>
        <dbReference type="Pfam" id="PF20511"/>
    </source>
</evidence>
<dbReference type="PANTHER" id="PTHR10309">
    <property type="entry name" value="MANNOSE-6-PHOSPHATE ISOMERASE"/>
    <property type="match status" value="1"/>
</dbReference>
<proteinExistence type="inferred from homology"/>
<name>A0ABP7ZN67_9MICO</name>
<dbReference type="InterPro" id="IPR016305">
    <property type="entry name" value="Mannose-6-P_Isomerase"/>
</dbReference>
<comment type="cofactor">
    <cofactor evidence="2">
        <name>Zn(2+)</name>
        <dbReference type="ChEBI" id="CHEBI:29105"/>
    </cofactor>
</comment>
<comment type="similarity">
    <text evidence="3">Belongs to the mannose-6-phosphate isomerase type 1 family.</text>
</comment>
<comment type="caution">
    <text evidence="9">The sequence shown here is derived from an EMBL/GenBank/DDBJ whole genome shotgun (WGS) entry which is preliminary data.</text>
</comment>
<dbReference type="Gene3D" id="1.10.441.10">
    <property type="entry name" value="Phosphomannose Isomerase, domain 2"/>
    <property type="match status" value="1"/>
</dbReference>
<protein>
    <recommendedName>
        <fullName evidence="4">mannose-6-phosphate isomerase</fullName>
        <ecNumber evidence="4">5.3.1.8</ecNumber>
    </recommendedName>
</protein>
<dbReference type="InterPro" id="IPR001250">
    <property type="entry name" value="Man6P_Isoase-1"/>
</dbReference>
<keyword evidence="5" id="KW-0479">Metal-binding</keyword>
<dbReference type="RefSeq" id="WP_344792580.1">
    <property type="nucleotide sequence ID" value="NZ_BAABBV010000002.1"/>
</dbReference>
<keyword evidence="10" id="KW-1185">Reference proteome</keyword>
<dbReference type="Gene3D" id="2.60.120.10">
    <property type="entry name" value="Jelly Rolls"/>
    <property type="match status" value="2"/>
</dbReference>
<evidence type="ECO:0000256" key="1">
    <source>
        <dbReference type="ARBA" id="ARBA00000757"/>
    </source>
</evidence>
<keyword evidence="6" id="KW-0862">Zinc</keyword>
<dbReference type="GO" id="GO:0016853">
    <property type="term" value="F:isomerase activity"/>
    <property type="evidence" value="ECO:0007669"/>
    <property type="project" value="UniProtKB-KW"/>
</dbReference>
<dbReference type="InterPro" id="IPR046457">
    <property type="entry name" value="PMI_typeI_cat"/>
</dbReference>
<feature type="domain" description="Phosphomannose isomerase type I catalytic" evidence="8">
    <location>
        <begin position="4"/>
        <end position="155"/>
    </location>
</feature>
<reference evidence="9" key="2">
    <citation type="submission" date="2023-12" db="EMBL/GenBank/DDBJ databases">
        <authorList>
            <person name="Sun Q."/>
            <person name="Inoue M."/>
        </authorList>
    </citation>
    <scope>NUCLEOTIDE SEQUENCE</scope>
    <source>
        <strain evidence="9">JCM 17590</strain>
    </source>
</reference>
<accession>A0ABP7ZN67</accession>
<dbReference type="EMBL" id="BAABBV010000002">
    <property type="protein sequence ID" value="GAA4165521.1"/>
    <property type="molecule type" value="Genomic_DNA"/>
</dbReference>
<evidence type="ECO:0000313" key="9">
    <source>
        <dbReference type="EMBL" id="GAA4165521.1"/>
    </source>
</evidence>
<evidence type="ECO:0000256" key="7">
    <source>
        <dbReference type="ARBA" id="ARBA00023235"/>
    </source>
</evidence>
<dbReference type="PRINTS" id="PR00714">
    <property type="entry name" value="MAN6PISMRASE"/>
</dbReference>
<keyword evidence="7 9" id="KW-0413">Isomerase</keyword>
<dbReference type="SUPFAM" id="SSF51182">
    <property type="entry name" value="RmlC-like cupins"/>
    <property type="match status" value="1"/>
</dbReference>
<evidence type="ECO:0000256" key="5">
    <source>
        <dbReference type="ARBA" id="ARBA00022723"/>
    </source>
</evidence>
<evidence type="ECO:0000256" key="2">
    <source>
        <dbReference type="ARBA" id="ARBA00001947"/>
    </source>
</evidence>
<evidence type="ECO:0000256" key="4">
    <source>
        <dbReference type="ARBA" id="ARBA00011956"/>
    </source>
</evidence>
<dbReference type="Proteomes" id="UP001415169">
    <property type="component" value="Unassembled WGS sequence"/>
</dbReference>
<dbReference type="InterPro" id="IPR014710">
    <property type="entry name" value="RmlC-like_jellyroll"/>
</dbReference>
<dbReference type="PANTHER" id="PTHR10309:SF0">
    <property type="entry name" value="MANNOSE-6-PHOSPHATE ISOMERASE"/>
    <property type="match status" value="1"/>
</dbReference>
<dbReference type="NCBIfam" id="TIGR00218">
    <property type="entry name" value="manA"/>
    <property type="match status" value="1"/>
</dbReference>
<gene>
    <name evidence="9" type="primary">manA</name>
    <name evidence="9" type="ORF">GCM10022286_28810</name>
</gene>